<comment type="caution">
    <text evidence="2">The sequence shown here is derived from an EMBL/GenBank/DDBJ whole genome shotgun (WGS) entry which is preliminary data.</text>
</comment>
<feature type="compositionally biased region" description="Polar residues" evidence="1">
    <location>
        <begin position="306"/>
        <end position="316"/>
    </location>
</feature>
<dbReference type="OrthoDB" id="6145196at2759"/>
<feature type="compositionally biased region" description="Basic and acidic residues" evidence="1">
    <location>
        <begin position="371"/>
        <end position="381"/>
    </location>
</feature>
<feature type="compositionally biased region" description="Basic and acidic residues" evidence="1">
    <location>
        <begin position="72"/>
        <end position="98"/>
    </location>
</feature>
<dbReference type="AlphaFoldDB" id="A0A2T7P462"/>
<feature type="compositionally biased region" description="Basic and acidic residues" evidence="1">
    <location>
        <begin position="675"/>
        <end position="692"/>
    </location>
</feature>
<feature type="region of interest" description="Disordered" evidence="1">
    <location>
        <begin position="501"/>
        <end position="528"/>
    </location>
</feature>
<feature type="region of interest" description="Disordered" evidence="1">
    <location>
        <begin position="237"/>
        <end position="279"/>
    </location>
</feature>
<keyword evidence="3" id="KW-1185">Reference proteome</keyword>
<dbReference type="EMBL" id="PZQS01000006">
    <property type="protein sequence ID" value="PVD28209.1"/>
    <property type="molecule type" value="Genomic_DNA"/>
</dbReference>
<evidence type="ECO:0000313" key="3">
    <source>
        <dbReference type="Proteomes" id="UP000245119"/>
    </source>
</evidence>
<dbReference type="Proteomes" id="UP000245119">
    <property type="component" value="Linkage Group LG6"/>
</dbReference>
<feature type="compositionally biased region" description="Basic and acidic residues" evidence="1">
    <location>
        <begin position="699"/>
        <end position="711"/>
    </location>
</feature>
<proteinExistence type="predicted"/>
<feature type="region of interest" description="Disordered" evidence="1">
    <location>
        <begin position="632"/>
        <end position="731"/>
    </location>
</feature>
<reference evidence="2 3" key="1">
    <citation type="submission" date="2018-04" db="EMBL/GenBank/DDBJ databases">
        <title>The genome of golden apple snail Pomacea canaliculata provides insight into stress tolerance and invasive adaptation.</title>
        <authorList>
            <person name="Liu C."/>
            <person name="Liu B."/>
            <person name="Ren Y."/>
            <person name="Zhang Y."/>
            <person name="Wang H."/>
            <person name="Li S."/>
            <person name="Jiang F."/>
            <person name="Yin L."/>
            <person name="Zhang G."/>
            <person name="Qian W."/>
            <person name="Fan W."/>
        </authorList>
    </citation>
    <scope>NUCLEOTIDE SEQUENCE [LARGE SCALE GENOMIC DNA]</scope>
    <source>
        <strain evidence="2">SZHN2017</strain>
        <tissue evidence="2">Muscle</tissue>
    </source>
</reference>
<feature type="region of interest" description="Disordered" evidence="1">
    <location>
        <begin position="52"/>
        <end position="98"/>
    </location>
</feature>
<evidence type="ECO:0000313" key="2">
    <source>
        <dbReference type="EMBL" id="PVD28209.1"/>
    </source>
</evidence>
<evidence type="ECO:0000256" key="1">
    <source>
        <dbReference type="SAM" id="MobiDB-lite"/>
    </source>
</evidence>
<feature type="compositionally biased region" description="Basic and acidic residues" evidence="1">
    <location>
        <begin position="632"/>
        <end position="660"/>
    </location>
</feature>
<gene>
    <name evidence="2" type="ORF">C0Q70_10796</name>
</gene>
<protein>
    <submittedName>
        <fullName evidence="2">Uncharacterized protein</fullName>
    </submittedName>
</protein>
<feature type="region of interest" description="Disordered" evidence="1">
    <location>
        <begin position="306"/>
        <end position="414"/>
    </location>
</feature>
<feature type="compositionally biased region" description="Low complexity" evidence="1">
    <location>
        <begin position="243"/>
        <end position="253"/>
    </location>
</feature>
<name>A0A2T7P462_POMCA</name>
<accession>A0A2T7P462</accession>
<organism evidence="2 3">
    <name type="scientific">Pomacea canaliculata</name>
    <name type="common">Golden apple snail</name>
    <dbReference type="NCBI Taxonomy" id="400727"/>
    <lineage>
        <taxon>Eukaryota</taxon>
        <taxon>Metazoa</taxon>
        <taxon>Spiralia</taxon>
        <taxon>Lophotrochozoa</taxon>
        <taxon>Mollusca</taxon>
        <taxon>Gastropoda</taxon>
        <taxon>Caenogastropoda</taxon>
        <taxon>Architaenioglossa</taxon>
        <taxon>Ampullarioidea</taxon>
        <taxon>Ampullariidae</taxon>
        <taxon>Pomacea</taxon>
    </lineage>
</organism>
<sequence>MADSCHPAVLNLLPFTSNDASNAKALLSSGDLYAREDIRVFPVLAVTRRRRKDNDGMASNPGPRPTAMLDSDSFRPTRVSSERCSRRQTTDDDLLKAARPRVKSEYDVQRSVAADSLPRDPATCAVANINERIVALRASPRAEDARRQGQGHAWMPLDGVGAAGVEGVHPPPHGWTLPKPALTSSMIAFNGDGVDRDEVDGKHPLLRHPLWRSVTLTPGELDLMKHREHVKGLQVYRGIPTTSSSNSKLSGSSKRFKGSKLNVRDLPRSTTPLNDHDPDRLNMKQVIAFLQSTGASVADAVQLSSDPAATDDSCSAPSRRPSKVLVSRRGVSQSSASLSLGAERADDGAGVLPSVTSGRRAGDGEQPVSRKVRDGQSERSQHAPLPDKANVSRCGSADARGEVTTRKRQQQQQRPFRLHRFLTMVPAPNDEFQQATHVPSNLPNSRLVRKLRGDAAPDKPVPEECVKRLSSFGRHHPLLPDVDSGATCASSAEAKFTYRLSSRRPTSPDVTLKEDPTQVDGISAGSDGPRRTVFDDLFDDKNVIRLPNVLVDSDEEDGLGEENVSFANTQKPKPKMAASQIPARKTTTKTISVNNRSEHKQELSAQRSYLSNVDLVASPNRSPARCDVANERHDTHAIQKEPGSDVTEDSKEKRFQETAQERATTSCTRQVRIKLPRESDKEEKSLVRKHPPDIVTLSLRKERTRTREHTYMSDIAGSNKSEGALGPAQVT</sequence>